<dbReference type="EnsemblMetazoa" id="XM_011670862">
    <property type="protein sequence ID" value="XP_011669164"/>
    <property type="gene ID" value="LOC105440559"/>
</dbReference>
<evidence type="ECO:0000313" key="5">
    <source>
        <dbReference type="Proteomes" id="UP000007110"/>
    </source>
</evidence>
<dbReference type="RefSeq" id="XP_011669164.2">
    <property type="nucleotide sequence ID" value="XM_011670862.2"/>
</dbReference>
<dbReference type="KEGG" id="spu:105440559"/>
<dbReference type="InParanoid" id="A0A7M7HHG6"/>
<evidence type="ECO:0000256" key="2">
    <source>
        <dbReference type="SAM" id="Phobius"/>
    </source>
</evidence>
<sequence length="163" mass="16687">MASPAKIICLVAFLSAFCLMTEAKAKFPGMARNIAPPQKQTLSDPQAPMAQTDDASTSASSESTSSETDDDDAAAAPAAAAPAPAPAVAPVGGNLPFLAANGRQLPNIGARDPNLIFGRGSGSSGKSVGIAFAVLALIAVVVVGAYFSVRKYRPRFAMFEEEE</sequence>
<protein>
    <submittedName>
        <fullName evidence="4">Uncharacterized protein</fullName>
    </submittedName>
</protein>
<organism evidence="4 5">
    <name type="scientific">Strongylocentrotus purpuratus</name>
    <name type="common">Purple sea urchin</name>
    <dbReference type="NCBI Taxonomy" id="7668"/>
    <lineage>
        <taxon>Eukaryota</taxon>
        <taxon>Metazoa</taxon>
        <taxon>Echinodermata</taxon>
        <taxon>Eleutherozoa</taxon>
        <taxon>Echinozoa</taxon>
        <taxon>Echinoidea</taxon>
        <taxon>Euechinoidea</taxon>
        <taxon>Echinacea</taxon>
        <taxon>Camarodonta</taxon>
        <taxon>Echinidea</taxon>
        <taxon>Strongylocentrotidae</taxon>
        <taxon>Strongylocentrotus</taxon>
    </lineage>
</organism>
<keyword evidence="2" id="KW-0812">Transmembrane</keyword>
<feature type="transmembrane region" description="Helical" evidence="2">
    <location>
        <begin position="128"/>
        <end position="149"/>
    </location>
</feature>
<evidence type="ECO:0000313" key="4">
    <source>
        <dbReference type="EnsemblMetazoa" id="XP_011669164"/>
    </source>
</evidence>
<feature type="signal peptide" evidence="3">
    <location>
        <begin position="1"/>
        <end position="25"/>
    </location>
</feature>
<reference evidence="4" key="2">
    <citation type="submission" date="2021-01" db="UniProtKB">
        <authorList>
            <consortium name="EnsemblMetazoa"/>
        </authorList>
    </citation>
    <scope>IDENTIFICATION</scope>
</reference>
<dbReference type="Proteomes" id="UP000007110">
    <property type="component" value="Unassembled WGS sequence"/>
</dbReference>
<keyword evidence="2" id="KW-0472">Membrane</keyword>
<feature type="compositionally biased region" description="Low complexity" evidence="1">
    <location>
        <begin position="52"/>
        <end position="66"/>
    </location>
</feature>
<keyword evidence="3" id="KW-0732">Signal</keyword>
<feature type="chain" id="PRO_5029620445" evidence="3">
    <location>
        <begin position="26"/>
        <end position="163"/>
    </location>
</feature>
<dbReference type="OMA" id="CLMTEAK"/>
<evidence type="ECO:0000256" key="3">
    <source>
        <dbReference type="SAM" id="SignalP"/>
    </source>
</evidence>
<reference evidence="5" key="1">
    <citation type="submission" date="2015-02" db="EMBL/GenBank/DDBJ databases">
        <title>Genome sequencing for Strongylocentrotus purpuratus.</title>
        <authorList>
            <person name="Murali S."/>
            <person name="Liu Y."/>
            <person name="Vee V."/>
            <person name="English A."/>
            <person name="Wang M."/>
            <person name="Skinner E."/>
            <person name="Han Y."/>
            <person name="Muzny D.M."/>
            <person name="Worley K.C."/>
            <person name="Gibbs R.A."/>
        </authorList>
    </citation>
    <scope>NUCLEOTIDE SEQUENCE</scope>
</reference>
<keyword evidence="5" id="KW-1185">Reference proteome</keyword>
<evidence type="ECO:0000256" key="1">
    <source>
        <dbReference type="SAM" id="MobiDB-lite"/>
    </source>
</evidence>
<dbReference type="AlphaFoldDB" id="A0A7M7HHG6"/>
<name>A0A7M7HHG6_STRPU</name>
<dbReference type="OrthoDB" id="10512477at2759"/>
<accession>A0A7M7HHG6</accession>
<feature type="region of interest" description="Disordered" evidence="1">
    <location>
        <begin position="34"/>
        <end position="86"/>
    </location>
</feature>
<keyword evidence="2" id="KW-1133">Transmembrane helix</keyword>
<dbReference type="GeneID" id="105440559"/>
<proteinExistence type="predicted"/>